<sequence>MEGQILRETGRRTLVFKTLSLEEALRILAEDEESEVDVTDVFISPPEGNELTNEDSADEDWLTI</sequence>
<name>A0A8K0KIQ3_LADFU</name>
<proteinExistence type="predicted"/>
<dbReference type="AlphaFoldDB" id="A0A8K0KIQ3"/>
<gene>
    <name evidence="2" type="ORF">J437_LFUL006544</name>
</gene>
<keyword evidence="3" id="KW-1185">Reference proteome</keyword>
<reference evidence="2" key="1">
    <citation type="submission" date="2013-04" db="EMBL/GenBank/DDBJ databases">
        <authorList>
            <person name="Qu J."/>
            <person name="Murali S.C."/>
            <person name="Bandaranaike D."/>
            <person name="Bellair M."/>
            <person name="Blankenburg K."/>
            <person name="Chao H."/>
            <person name="Dinh H."/>
            <person name="Doddapaneni H."/>
            <person name="Downs B."/>
            <person name="Dugan-Rocha S."/>
            <person name="Elkadiri S."/>
            <person name="Gnanaolivu R.D."/>
            <person name="Hernandez B."/>
            <person name="Javaid M."/>
            <person name="Jayaseelan J.C."/>
            <person name="Lee S."/>
            <person name="Li M."/>
            <person name="Ming W."/>
            <person name="Munidasa M."/>
            <person name="Muniz J."/>
            <person name="Nguyen L."/>
            <person name="Ongeri F."/>
            <person name="Osuji N."/>
            <person name="Pu L.-L."/>
            <person name="Puazo M."/>
            <person name="Qu C."/>
            <person name="Quiroz J."/>
            <person name="Raj R."/>
            <person name="Weissenberger G."/>
            <person name="Xin Y."/>
            <person name="Zou X."/>
            <person name="Han Y."/>
            <person name="Richards S."/>
            <person name="Worley K."/>
            <person name="Muzny D."/>
            <person name="Gibbs R."/>
        </authorList>
    </citation>
    <scope>NUCLEOTIDE SEQUENCE</scope>
    <source>
        <strain evidence="2">Sampled in the wild</strain>
    </source>
</reference>
<reference evidence="2" key="2">
    <citation type="submission" date="2017-10" db="EMBL/GenBank/DDBJ databases">
        <title>Ladona fulva Genome sequencing and assembly.</title>
        <authorList>
            <person name="Murali S."/>
            <person name="Richards S."/>
            <person name="Bandaranaike D."/>
            <person name="Bellair M."/>
            <person name="Blankenburg K."/>
            <person name="Chao H."/>
            <person name="Dinh H."/>
            <person name="Doddapaneni H."/>
            <person name="Dugan-Rocha S."/>
            <person name="Elkadiri S."/>
            <person name="Gnanaolivu R."/>
            <person name="Hernandez B."/>
            <person name="Skinner E."/>
            <person name="Javaid M."/>
            <person name="Lee S."/>
            <person name="Li M."/>
            <person name="Ming W."/>
            <person name="Munidasa M."/>
            <person name="Muniz J."/>
            <person name="Nguyen L."/>
            <person name="Hughes D."/>
            <person name="Osuji N."/>
            <person name="Pu L.-L."/>
            <person name="Puazo M."/>
            <person name="Qu C."/>
            <person name="Quiroz J."/>
            <person name="Raj R."/>
            <person name="Weissenberger G."/>
            <person name="Xin Y."/>
            <person name="Zou X."/>
            <person name="Han Y."/>
            <person name="Worley K."/>
            <person name="Muzny D."/>
            <person name="Gibbs R."/>
        </authorList>
    </citation>
    <scope>NUCLEOTIDE SEQUENCE</scope>
    <source>
        <strain evidence="2">Sampled in the wild</strain>
    </source>
</reference>
<feature type="region of interest" description="Disordered" evidence="1">
    <location>
        <begin position="43"/>
        <end position="64"/>
    </location>
</feature>
<evidence type="ECO:0000313" key="3">
    <source>
        <dbReference type="Proteomes" id="UP000792457"/>
    </source>
</evidence>
<organism evidence="2 3">
    <name type="scientific">Ladona fulva</name>
    <name type="common">Scarce chaser dragonfly</name>
    <name type="synonym">Libellula fulva</name>
    <dbReference type="NCBI Taxonomy" id="123851"/>
    <lineage>
        <taxon>Eukaryota</taxon>
        <taxon>Metazoa</taxon>
        <taxon>Ecdysozoa</taxon>
        <taxon>Arthropoda</taxon>
        <taxon>Hexapoda</taxon>
        <taxon>Insecta</taxon>
        <taxon>Pterygota</taxon>
        <taxon>Palaeoptera</taxon>
        <taxon>Odonata</taxon>
        <taxon>Epiprocta</taxon>
        <taxon>Anisoptera</taxon>
        <taxon>Libelluloidea</taxon>
        <taxon>Libellulidae</taxon>
        <taxon>Ladona</taxon>
    </lineage>
</organism>
<comment type="caution">
    <text evidence="2">The sequence shown here is derived from an EMBL/GenBank/DDBJ whole genome shotgun (WGS) entry which is preliminary data.</text>
</comment>
<feature type="compositionally biased region" description="Acidic residues" evidence="1">
    <location>
        <begin position="52"/>
        <end position="64"/>
    </location>
</feature>
<accession>A0A8K0KIQ3</accession>
<protein>
    <submittedName>
        <fullName evidence="2">Uncharacterized protein</fullName>
    </submittedName>
</protein>
<dbReference type="EMBL" id="KZ308836">
    <property type="protein sequence ID" value="KAG8234656.1"/>
    <property type="molecule type" value="Genomic_DNA"/>
</dbReference>
<evidence type="ECO:0000313" key="2">
    <source>
        <dbReference type="EMBL" id="KAG8234656.1"/>
    </source>
</evidence>
<dbReference type="Proteomes" id="UP000792457">
    <property type="component" value="Unassembled WGS sequence"/>
</dbReference>
<evidence type="ECO:0000256" key="1">
    <source>
        <dbReference type="SAM" id="MobiDB-lite"/>
    </source>
</evidence>